<evidence type="ECO:0000259" key="3">
    <source>
        <dbReference type="PROSITE" id="PS50994"/>
    </source>
</evidence>
<feature type="domain" description="Integrase catalytic" evidence="3">
    <location>
        <begin position="78"/>
        <end position="217"/>
    </location>
</feature>
<dbReference type="EC" id="2.7.7.49" evidence="1"/>
<evidence type="ECO:0000256" key="1">
    <source>
        <dbReference type="ARBA" id="ARBA00012493"/>
    </source>
</evidence>
<dbReference type="Pfam" id="PF17921">
    <property type="entry name" value="Integrase_H2C2"/>
    <property type="match status" value="1"/>
</dbReference>
<dbReference type="InterPro" id="IPR041588">
    <property type="entry name" value="Integrase_H2C2"/>
</dbReference>
<organism evidence="4 5">
    <name type="scientific">Leptotrombidium deliense</name>
    <dbReference type="NCBI Taxonomy" id="299467"/>
    <lineage>
        <taxon>Eukaryota</taxon>
        <taxon>Metazoa</taxon>
        <taxon>Ecdysozoa</taxon>
        <taxon>Arthropoda</taxon>
        <taxon>Chelicerata</taxon>
        <taxon>Arachnida</taxon>
        <taxon>Acari</taxon>
        <taxon>Acariformes</taxon>
        <taxon>Trombidiformes</taxon>
        <taxon>Prostigmata</taxon>
        <taxon>Anystina</taxon>
        <taxon>Parasitengona</taxon>
        <taxon>Trombiculoidea</taxon>
        <taxon>Trombiculidae</taxon>
        <taxon>Leptotrombidium</taxon>
    </lineage>
</organism>
<dbReference type="FunFam" id="1.10.340.70:FF:000001">
    <property type="entry name" value="Retrovirus-related Pol polyprotein from transposon gypsy-like Protein"/>
    <property type="match status" value="1"/>
</dbReference>
<dbReference type="AlphaFoldDB" id="A0A443RM03"/>
<dbReference type="InterPro" id="IPR012337">
    <property type="entry name" value="RNaseH-like_sf"/>
</dbReference>
<dbReference type="EMBL" id="NCKV01047283">
    <property type="protein sequence ID" value="RWS16268.1"/>
    <property type="molecule type" value="Genomic_DNA"/>
</dbReference>
<dbReference type="PROSITE" id="PS50994">
    <property type="entry name" value="INTEGRASE"/>
    <property type="match status" value="1"/>
</dbReference>
<dbReference type="Proteomes" id="UP000288716">
    <property type="component" value="Unassembled WGS sequence"/>
</dbReference>
<dbReference type="OrthoDB" id="6506431at2759"/>
<keyword evidence="2" id="KW-0812">Transmembrane</keyword>
<feature type="transmembrane region" description="Helical" evidence="2">
    <location>
        <begin position="83"/>
        <end position="103"/>
    </location>
</feature>
<protein>
    <recommendedName>
        <fullName evidence="1">RNA-directed DNA polymerase</fullName>
        <ecNumber evidence="1">2.7.7.49</ecNumber>
    </recommendedName>
</protein>
<dbReference type="SUPFAM" id="SSF53098">
    <property type="entry name" value="Ribonuclease H-like"/>
    <property type="match status" value="1"/>
</dbReference>
<keyword evidence="2" id="KW-0472">Membrane</keyword>
<dbReference type="PANTHER" id="PTHR37984">
    <property type="entry name" value="PROTEIN CBG26694"/>
    <property type="match status" value="1"/>
</dbReference>
<dbReference type="Gene3D" id="3.30.420.10">
    <property type="entry name" value="Ribonuclease H-like superfamily/Ribonuclease H"/>
    <property type="match status" value="1"/>
</dbReference>
<sequence length="217" mass="24566">NNSAQSQVVLPIRGRKLVIQETHNAGHFGKFKTYKLISLQYWWPEMREDISYCIRRCETCSRKKARYGAGSGKYMPLAPQIPLPIYGVFSLVAFDIIVFDSSLQTQRKNKYILVAIDYLSHFAVAKATTNQEARTVQHFLFNDVFLVHGFPIGIITDQGSNICAKEVEEAFLGANIIHHKTTPYHPSSNGLVEKLNGIIKSILTSHVNANRKNWDTL</sequence>
<evidence type="ECO:0000313" key="4">
    <source>
        <dbReference type="EMBL" id="RWS16268.1"/>
    </source>
</evidence>
<reference evidence="4 5" key="1">
    <citation type="journal article" date="2018" name="Gigascience">
        <title>Genomes of trombidid mites reveal novel predicted allergens and laterally-transferred genes associated with secondary metabolism.</title>
        <authorList>
            <person name="Dong X."/>
            <person name="Chaisiri K."/>
            <person name="Xia D."/>
            <person name="Armstrong S.D."/>
            <person name="Fang Y."/>
            <person name="Donnelly M.J."/>
            <person name="Kadowaki T."/>
            <person name="McGarry J.W."/>
            <person name="Darby A.C."/>
            <person name="Makepeace B.L."/>
        </authorList>
    </citation>
    <scope>NUCLEOTIDE SEQUENCE [LARGE SCALE GENOMIC DNA]</scope>
    <source>
        <strain evidence="4">UoL-UT</strain>
    </source>
</reference>
<dbReference type="InterPro" id="IPR050951">
    <property type="entry name" value="Retrovirus_Pol_polyprotein"/>
</dbReference>
<evidence type="ECO:0000256" key="2">
    <source>
        <dbReference type="SAM" id="Phobius"/>
    </source>
</evidence>
<comment type="caution">
    <text evidence="4">The sequence shown here is derived from an EMBL/GenBank/DDBJ whole genome shotgun (WGS) entry which is preliminary data.</text>
</comment>
<dbReference type="VEuPathDB" id="VectorBase:LDEU014001"/>
<keyword evidence="2" id="KW-1133">Transmembrane helix</keyword>
<dbReference type="GO" id="GO:0003964">
    <property type="term" value="F:RNA-directed DNA polymerase activity"/>
    <property type="evidence" value="ECO:0007669"/>
    <property type="project" value="UniProtKB-EC"/>
</dbReference>
<gene>
    <name evidence="4" type="ORF">B4U80_12580</name>
</gene>
<dbReference type="GO" id="GO:0003676">
    <property type="term" value="F:nucleic acid binding"/>
    <property type="evidence" value="ECO:0007669"/>
    <property type="project" value="InterPro"/>
</dbReference>
<dbReference type="InterPro" id="IPR001584">
    <property type="entry name" value="Integrase_cat-core"/>
</dbReference>
<accession>A0A443RM03</accession>
<dbReference type="Gene3D" id="1.10.340.70">
    <property type="match status" value="1"/>
</dbReference>
<dbReference type="STRING" id="299467.A0A443RM03"/>
<proteinExistence type="predicted"/>
<evidence type="ECO:0000313" key="5">
    <source>
        <dbReference type="Proteomes" id="UP000288716"/>
    </source>
</evidence>
<dbReference type="Pfam" id="PF00665">
    <property type="entry name" value="rve"/>
    <property type="match status" value="1"/>
</dbReference>
<dbReference type="PANTHER" id="PTHR37984:SF15">
    <property type="entry name" value="INTEGRASE CATALYTIC DOMAIN-CONTAINING PROTEIN"/>
    <property type="match status" value="1"/>
</dbReference>
<keyword evidence="5" id="KW-1185">Reference proteome</keyword>
<feature type="non-terminal residue" evidence="4">
    <location>
        <position position="1"/>
    </location>
</feature>
<dbReference type="InterPro" id="IPR036397">
    <property type="entry name" value="RNaseH_sf"/>
</dbReference>
<feature type="non-terminal residue" evidence="4">
    <location>
        <position position="217"/>
    </location>
</feature>
<name>A0A443RM03_9ACAR</name>
<dbReference type="GO" id="GO:0015074">
    <property type="term" value="P:DNA integration"/>
    <property type="evidence" value="ECO:0007669"/>
    <property type="project" value="InterPro"/>
</dbReference>